<dbReference type="EMBL" id="LT554985">
    <property type="protein sequence ID" value="SAM09043.1"/>
    <property type="molecule type" value="Genomic_DNA"/>
</dbReference>
<evidence type="ECO:0000259" key="6">
    <source>
        <dbReference type="PROSITE" id="PS50206"/>
    </source>
</evidence>
<comment type="similarity">
    <text evidence="1">Belongs to the protein-tyrosine phosphatase family. Non-receptor class subfamily.</text>
</comment>
<dbReference type="CDD" id="cd18533">
    <property type="entry name" value="PTP_fungal"/>
    <property type="match status" value="1"/>
</dbReference>
<dbReference type="Gene3D" id="3.40.250.10">
    <property type="entry name" value="Rhodanese-like domain"/>
    <property type="match status" value="1"/>
</dbReference>
<dbReference type="InterPro" id="IPR001763">
    <property type="entry name" value="Rhodanese-like_dom"/>
</dbReference>
<dbReference type="PANTHER" id="PTHR19134:SF449">
    <property type="entry name" value="TYROSINE-PROTEIN PHOSPHATASE 1"/>
    <property type="match status" value="1"/>
</dbReference>
<dbReference type="EC" id="3.1.3.48" evidence="2"/>
<evidence type="ECO:0000313" key="7">
    <source>
        <dbReference type="EMBL" id="SAM09043.1"/>
    </source>
</evidence>
<dbReference type="InterPro" id="IPR036873">
    <property type="entry name" value="Rhodanese-like_dom_sf"/>
</dbReference>
<feature type="compositionally biased region" description="Low complexity" evidence="3">
    <location>
        <begin position="541"/>
        <end position="573"/>
    </location>
</feature>
<dbReference type="OrthoDB" id="10253954at2759"/>
<dbReference type="InterPro" id="IPR050348">
    <property type="entry name" value="Protein-Tyr_Phosphatase"/>
</dbReference>
<dbReference type="Proteomes" id="UP000078561">
    <property type="component" value="Unassembled WGS sequence"/>
</dbReference>
<dbReference type="PROSITE" id="PS50055">
    <property type="entry name" value="TYR_PHOSPHATASE_PTP"/>
    <property type="match status" value="1"/>
</dbReference>
<dbReference type="PANTHER" id="PTHR19134">
    <property type="entry name" value="RECEPTOR-TYPE TYROSINE-PROTEIN PHOSPHATASE"/>
    <property type="match status" value="1"/>
</dbReference>
<dbReference type="InParanoid" id="A0A163KLK4"/>
<proteinExistence type="inferred from homology"/>
<feature type="compositionally biased region" description="Polar residues" evidence="3">
    <location>
        <begin position="574"/>
        <end position="584"/>
    </location>
</feature>
<dbReference type="Gene3D" id="3.90.190.10">
    <property type="entry name" value="Protein tyrosine phosphatase superfamily"/>
    <property type="match status" value="1"/>
</dbReference>
<dbReference type="SMART" id="SM00404">
    <property type="entry name" value="PTPc_motif"/>
    <property type="match status" value="1"/>
</dbReference>
<dbReference type="PROSITE" id="PS00383">
    <property type="entry name" value="TYR_PHOSPHATASE_1"/>
    <property type="match status" value="1"/>
</dbReference>
<dbReference type="CDD" id="cd01446">
    <property type="entry name" value="DSP_MapKP"/>
    <property type="match status" value="1"/>
</dbReference>
<dbReference type="InterPro" id="IPR000242">
    <property type="entry name" value="PTP_cat"/>
</dbReference>
<dbReference type="PRINTS" id="PR00700">
    <property type="entry name" value="PRTYPHPHTASE"/>
</dbReference>
<evidence type="ECO:0000259" key="5">
    <source>
        <dbReference type="PROSITE" id="PS50056"/>
    </source>
</evidence>
<feature type="region of interest" description="Disordered" evidence="3">
    <location>
        <begin position="33"/>
        <end position="73"/>
    </location>
</feature>
<dbReference type="AlphaFoldDB" id="A0A163KLK4"/>
<accession>A0A163KLK4</accession>
<dbReference type="FunCoup" id="A0A163KLK4">
    <property type="interactions" value="32"/>
</dbReference>
<reference evidence="7" key="1">
    <citation type="submission" date="2016-04" db="EMBL/GenBank/DDBJ databases">
        <authorList>
            <person name="Evans L.H."/>
            <person name="Alamgir A."/>
            <person name="Owens N."/>
            <person name="Weber N.D."/>
            <person name="Virtaneva K."/>
            <person name="Barbian K."/>
            <person name="Babar A."/>
            <person name="Rosenke K."/>
        </authorList>
    </citation>
    <scope>NUCLEOTIDE SEQUENCE [LARGE SCALE GENOMIC DNA]</scope>
    <source>
        <strain evidence="7">CBS 101.48</strain>
    </source>
</reference>
<dbReference type="InterPro" id="IPR016130">
    <property type="entry name" value="Tyr_Pase_AS"/>
</dbReference>
<dbReference type="OMA" id="QFIVCYE"/>
<dbReference type="SUPFAM" id="SSF52821">
    <property type="entry name" value="Rhodanese/Cell cycle control phosphatase"/>
    <property type="match status" value="1"/>
</dbReference>
<dbReference type="PROSITE" id="PS50056">
    <property type="entry name" value="TYR_PHOSPHATASE_2"/>
    <property type="match status" value="1"/>
</dbReference>
<name>A0A163KLK4_ABSGL</name>
<gene>
    <name evidence="7" type="primary">ABSGL_14717.1 scaffold 14966</name>
</gene>
<dbReference type="Pfam" id="PF00102">
    <property type="entry name" value="Y_phosphatase"/>
    <property type="match status" value="2"/>
</dbReference>
<dbReference type="Pfam" id="PF00581">
    <property type="entry name" value="Rhodanese"/>
    <property type="match status" value="1"/>
</dbReference>
<evidence type="ECO:0000313" key="8">
    <source>
        <dbReference type="Proteomes" id="UP000078561"/>
    </source>
</evidence>
<protein>
    <recommendedName>
        <fullName evidence="2">protein-tyrosine-phosphatase</fullName>
        <ecNumber evidence="2">3.1.3.48</ecNumber>
    </recommendedName>
</protein>
<feature type="region of interest" description="Disordered" evidence="3">
    <location>
        <begin position="524"/>
        <end position="584"/>
    </location>
</feature>
<feature type="compositionally biased region" description="Low complexity" evidence="3">
    <location>
        <begin position="40"/>
        <end position="58"/>
    </location>
</feature>
<dbReference type="STRING" id="4829.A0A163KLK4"/>
<dbReference type="PROSITE" id="PS50206">
    <property type="entry name" value="RHODANESE_3"/>
    <property type="match status" value="1"/>
</dbReference>
<sequence length="834" mass="93072">MSIACESPSQRCQAGDAYFTPLAVPNSILTTNSSNNVAMNNHSSSNGSSNSNSTNSMNGDDDGGGTTPYFTAPISPMMHQDFLNAIHQRHSSQPTVFTPTLEKKPTVNFALGGSIADRRRLARQQALTNATAPTTSPLTTTTKSMPLPSSTGLVPILPEQLAGYLTQQPSSTLVFDVRSFVQFSHARVIEAINVSIPNTILKRPTFTMEKVYDAVVEADRTRLKQWASFGVIVFYDQCSMVAPDQCATSYLANKMIQAGYKGSLVYLQGGFDAFQSLYPDHCILSPVSPSANGQSANSLPFLRNRIVNGMKTPSLHLGSLPPASAAPLNLGPYTAPMPHFENQAFNPFFSNIRQNMELSHGPIKERFPIRLPDHCHSVLLDDAEHTLVIEMDTLDPMPRTVAGATLETNQQGKKVFKVPRWLQKTTVDYTTPEIGTIALAELYEKLERTEQRRLQNIMHFHSKDTTTDPLDYPLSIVAGIEMGALNRYTNIWPFEYTRVKIQNTPSGSTGYINASFIQYYQQDGASPVSPPAKPTLNTNTPSSSSKKISPSPLSSVSTISSPSPPLSTAASSVQSPTSVHSPSSGQVNPFCLKMMKSPQWHQQPYRRYISTQGPLPSTFDDFWQVVWEQNSRVVVMLTKEEEMNKIKCHRYWPSDLHQGIQYGPTRLTLVAETEHKVAASDWKEDVIYEREFTMEQQGQTTRRITQLHYTGWMDYGVPDNPLGTLQLVQLADRAQRRYESATAHQVIGPMVIHCSAGCGRSGAFCAIDTVLRRLTLADQQQPQDSDALWDIIFRFREQRLSMVQTLRQFVFCYEVVWWWFLGYGRQQEQDGMEF</sequence>
<keyword evidence="8" id="KW-1185">Reference proteome</keyword>
<evidence type="ECO:0000259" key="4">
    <source>
        <dbReference type="PROSITE" id="PS50055"/>
    </source>
</evidence>
<dbReference type="InterPro" id="IPR003595">
    <property type="entry name" value="Tyr_Pase_cat"/>
</dbReference>
<dbReference type="InterPro" id="IPR000387">
    <property type="entry name" value="Tyr_Pase_dom"/>
</dbReference>
<evidence type="ECO:0000256" key="1">
    <source>
        <dbReference type="ARBA" id="ARBA00009649"/>
    </source>
</evidence>
<feature type="domain" description="Tyrosine specific protein phosphatases" evidence="5">
    <location>
        <begin position="725"/>
        <end position="810"/>
    </location>
</feature>
<dbReference type="InterPro" id="IPR029021">
    <property type="entry name" value="Prot-tyrosine_phosphatase-like"/>
</dbReference>
<feature type="domain" description="Rhodanese" evidence="6">
    <location>
        <begin position="168"/>
        <end position="283"/>
    </location>
</feature>
<evidence type="ECO:0000256" key="3">
    <source>
        <dbReference type="SAM" id="MobiDB-lite"/>
    </source>
</evidence>
<dbReference type="SUPFAM" id="SSF52799">
    <property type="entry name" value="(Phosphotyrosine protein) phosphatases II"/>
    <property type="match status" value="1"/>
</dbReference>
<feature type="domain" description="Tyrosine-protein phosphatase" evidence="4">
    <location>
        <begin position="486"/>
        <end position="819"/>
    </location>
</feature>
<organism evidence="7">
    <name type="scientific">Absidia glauca</name>
    <name type="common">Pin mould</name>
    <dbReference type="NCBI Taxonomy" id="4829"/>
    <lineage>
        <taxon>Eukaryota</taxon>
        <taxon>Fungi</taxon>
        <taxon>Fungi incertae sedis</taxon>
        <taxon>Mucoromycota</taxon>
        <taxon>Mucoromycotina</taxon>
        <taxon>Mucoromycetes</taxon>
        <taxon>Mucorales</taxon>
        <taxon>Cunninghamellaceae</taxon>
        <taxon>Absidia</taxon>
    </lineage>
</organism>
<dbReference type="GO" id="GO:0004725">
    <property type="term" value="F:protein tyrosine phosphatase activity"/>
    <property type="evidence" value="ECO:0007669"/>
    <property type="project" value="UniProtKB-EC"/>
</dbReference>
<dbReference type="SMART" id="SM00194">
    <property type="entry name" value="PTPc"/>
    <property type="match status" value="1"/>
</dbReference>
<evidence type="ECO:0000256" key="2">
    <source>
        <dbReference type="ARBA" id="ARBA00013064"/>
    </source>
</evidence>